<feature type="transmembrane region" description="Helical" evidence="2">
    <location>
        <begin position="31"/>
        <end position="52"/>
    </location>
</feature>
<evidence type="ECO:0000256" key="2">
    <source>
        <dbReference type="SAM" id="Phobius"/>
    </source>
</evidence>
<proteinExistence type="predicted"/>
<dbReference type="KEGG" id="mant:BHD05_03320"/>
<dbReference type="EMBL" id="CP017146">
    <property type="protein sequence ID" value="QHO68813.1"/>
    <property type="molecule type" value="Genomic_DNA"/>
</dbReference>
<keyword evidence="4" id="KW-1185">Reference proteome</keyword>
<evidence type="ECO:0000313" key="3">
    <source>
        <dbReference type="EMBL" id="QHO68813.1"/>
    </source>
</evidence>
<name>A0A7L5AEK2_9MICO</name>
<dbReference type="AlphaFoldDB" id="A0A7L5AEK2"/>
<dbReference type="InterPro" id="IPR025101">
    <property type="entry name" value="DUF4012"/>
</dbReference>
<reference evidence="3 4" key="1">
    <citation type="submission" date="2016-09" db="EMBL/GenBank/DDBJ databases">
        <title>Complete genome sequence of microbes from the polar regions.</title>
        <authorList>
            <person name="Liao L."/>
            <person name="Chen B."/>
        </authorList>
    </citation>
    <scope>NUCLEOTIDE SEQUENCE [LARGE SCALE GENOMIC DNA]</scope>
    <source>
        <strain evidence="3 4">ZS314</strain>
    </source>
</reference>
<feature type="region of interest" description="Disordered" evidence="1">
    <location>
        <begin position="1"/>
        <end position="22"/>
    </location>
</feature>
<protein>
    <recommendedName>
        <fullName evidence="5">Peptide synthetase</fullName>
    </recommendedName>
</protein>
<gene>
    <name evidence="3" type="ORF">BHD05_03320</name>
</gene>
<sequence>MFVTASADSPALKPEPAPGTGAPRRSILRRWWFWAIVVVALIVAAGASAAYVGTRALEAKTELESAQALVPQLQSEAMALDLGAADATLERVMGHTSRAADLTDGVLWRVGEGFPVLGKNLTAVRELAAVTDQVMTEVAAPLVGVAGSIDPASFTPVEQVVDLEPLIAAVPAIEEATVAVGRAVEAVDSIDTEGTIGPIADARDKLAALLAELAPTLETLNTIVPMLPPALGSEAPRTYVLMFQNPAESRALGGTALSFAVITVDNGAIDLLPAVPTSRAGFPTYPESIVPLPDGVNEIYPGYLGTFIANATTRPSFGTAAAITRENWRRSFGMEIDGVLSADPVALGYVMRATDPIPLSNGDVLTGDSTVTVLLNSVYRWFNSGDTTLDNISQDAVYAEAVEATFDQLTGGQVDPAILVAALLQGWEERRLLFWSTNPQEQAQLEANGLTGELPVSDDETDRVGLYFHDNVGSKLNYYLQQSVALGTASCRDDGRQSNRVTVELTNTVDPADAATLSPSIVGTWKSEGVPRAAQRLWVVLYAPPGASITGATVDGEPAAIADLHDTDYPVAKLVVLVRPGETVTLTYDFASAEPGTKALEAQVTPLVNPTEIVTKPLDCATVAGE</sequence>
<dbReference type="Proteomes" id="UP000464507">
    <property type="component" value="Chromosome"/>
</dbReference>
<evidence type="ECO:0008006" key="5">
    <source>
        <dbReference type="Google" id="ProtNLM"/>
    </source>
</evidence>
<evidence type="ECO:0000256" key="1">
    <source>
        <dbReference type="SAM" id="MobiDB-lite"/>
    </source>
</evidence>
<keyword evidence="2" id="KW-0812">Transmembrane</keyword>
<organism evidence="3 4">
    <name type="scientific">Marisediminicola antarctica</name>
    <dbReference type="NCBI Taxonomy" id="674079"/>
    <lineage>
        <taxon>Bacteria</taxon>
        <taxon>Bacillati</taxon>
        <taxon>Actinomycetota</taxon>
        <taxon>Actinomycetes</taxon>
        <taxon>Micrococcales</taxon>
        <taxon>Microbacteriaceae</taxon>
        <taxon>Marisediminicola</taxon>
    </lineage>
</organism>
<accession>A0A7L5AEK2</accession>
<keyword evidence="2" id="KW-0472">Membrane</keyword>
<evidence type="ECO:0000313" key="4">
    <source>
        <dbReference type="Proteomes" id="UP000464507"/>
    </source>
</evidence>
<keyword evidence="2" id="KW-1133">Transmembrane helix</keyword>
<dbReference type="Pfam" id="PF13196">
    <property type="entry name" value="DUF4012"/>
    <property type="match status" value="1"/>
</dbReference>